<comment type="caution">
    <text evidence="2">The sequence shown here is derived from an EMBL/GenBank/DDBJ whole genome shotgun (WGS) entry which is preliminary data.</text>
</comment>
<dbReference type="InterPro" id="IPR011021">
    <property type="entry name" value="Arrestin-like_N"/>
</dbReference>
<dbReference type="Proteomes" id="UP000612746">
    <property type="component" value="Unassembled WGS sequence"/>
</dbReference>
<sequence>MPLALPFVSGAHLSIDVPWPVVLLKSQTSDICHVLGGEVLLMLHRPMVATSISIKLVGKSYTVWPEGIGSRGTKLYHEKTIHEQNIMLTTETLNLSSGMHKYPFEFLMSNKLVETIEDEFAKITYYLTASVERSGFGSKIKSRKDILLLRTEWNDQALTNNALRDTSVNIERHLKSCDAYIQLEKTTASSGTDIAVDLTLSPLMKNVHLESLSAVLSERRIYRLPEFHARRNELTDQDLNLKRIIDISEFAETGEEQTVTETDLRRALSSYYAQVPLSGSTFQRRLIFTLPNCIRTNHSTTFSEMDFKHWLKLDIMISRPPTAEEVANATEEKHIVFDRIRLDIPMTILDCRLKEDFGTLPTYQKAVMDYKLDDDDMEIKGFQCPCVVAFRKTQKKCAHPQHIPGSHHLQDEYPAYSPPHYDRLEGIRRFEMLHSSLSSGSLSSDSS</sequence>
<evidence type="ECO:0000313" key="3">
    <source>
        <dbReference type="Proteomes" id="UP000612746"/>
    </source>
</evidence>
<reference evidence="2" key="1">
    <citation type="submission" date="2020-12" db="EMBL/GenBank/DDBJ databases">
        <title>Metabolic potential, ecology and presence of endohyphal bacteria is reflected in genomic diversity of Mucoromycotina.</title>
        <authorList>
            <person name="Muszewska A."/>
            <person name="Okrasinska A."/>
            <person name="Steczkiewicz K."/>
            <person name="Drgas O."/>
            <person name="Orlowska M."/>
            <person name="Perlinska-Lenart U."/>
            <person name="Aleksandrzak-Piekarczyk T."/>
            <person name="Szatraj K."/>
            <person name="Zielenkiewicz U."/>
            <person name="Pilsyk S."/>
            <person name="Malc E."/>
            <person name="Mieczkowski P."/>
            <person name="Kruszewska J.S."/>
            <person name="Biernat P."/>
            <person name="Pawlowska J."/>
        </authorList>
    </citation>
    <scope>NUCLEOTIDE SEQUENCE</scope>
    <source>
        <strain evidence="2">WA0000051536</strain>
    </source>
</reference>
<dbReference type="GO" id="GO:0005829">
    <property type="term" value="C:cytosol"/>
    <property type="evidence" value="ECO:0007669"/>
    <property type="project" value="TreeGrafter"/>
</dbReference>
<feature type="domain" description="Arrestin-like N-terminal" evidence="1">
    <location>
        <begin position="36"/>
        <end position="147"/>
    </location>
</feature>
<dbReference type="PANTHER" id="PTHR11188">
    <property type="entry name" value="ARRESTIN DOMAIN CONTAINING PROTEIN"/>
    <property type="match status" value="1"/>
</dbReference>
<evidence type="ECO:0000313" key="2">
    <source>
        <dbReference type="EMBL" id="KAG2179658.1"/>
    </source>
</evidence>
<dbReference type="GO" id="GO:0005886">
    <property type="term" value="C:plasma membrane"/>
    <property type="evidence" value="ECO:0007669"/>
    <property type="project" value="TreeGrafter"/>
</dbReference>
<dbReference type="InterPro" id="IPR014752">
    <property type="entry name" value="Arrestin-like_C"/>
</dbReference>
<evidence type="ECO:0000259" key="1">
    <source>
        <dbReference type="Pfam" id="PF00339"/>
    </source>
</evidence>
<dbReference type="AlphaFoldDB" id="A0A8H7PT18"/>
<dbReference type="GO" id="GO:0030674">
    <property type="term" value="F:protein-macromolecule adaptor activity"/>
    <property type="evidence" value="ECO:0007669"/>
    <property type="project" value="TreeGrafter"/>
</dbReference>
<proteinExistence type="predicted"/>
<dbReference type="PANTHER" id="PTHR11188:SF17">
    <property type="entry name" value="FI21816P1"/>
    <property type="match status" value="1"/>
</dbReference>
<gene>
    <name evidence="2" type="ORF">INT44_006506</name>
</gene>
<dbReference type="Pfam" id="PF00339">
    <property type="entry name" value="Arrestin_N"/>
    <property type="match status" value="1"/>
</dbReference>
<dbReference type="GO" id="GO:0070086">
    <property type="term" value="P:ubiquitin-dependent endocytosis"/>
    <property type="evidence" value="ECO:0007669"/>
    <property type="project" value="TreeGrafter"/>
</dbReference>
<dbReference type="SUPFAM" id="SSF81296">
    <property type="entry name" value="E set domains"/>
    <property type="match status" value="1"/>
</dbReference>
<protein>
    <recommendedName>
        <fullName evidence="1">Arrestin-like N-terminal domain-containing protein</fullName>
    </recommendedName>
</protein>
<dbReference type="InterPro" id="IPR014756">
    <property type="entry name" value="Ig_E-set"/>
</dbReference>
<dbReference type="Gene3D" id="2.60.40.640">
    <property type="match status" value="1"/>
</dbReference>
<dbReference type="OrthoDB" id="2333384at2759"/>
<dbReference type="InterPro" id="IPR050357">
    <property type="entry name" value="Arrestin_domain-protein"/>
</dbReference>
<organism evidence="2 3">
    <name type="scientific">Umbelopsis vinacea</name>
    <dbReference type="NCBI Taxonomy" id="44442"/>
    <lineage>
        <taxon>Eukaryota</taxon>
        <taxon>Fungi</taxon>
        <taxon>Fungi incertae sedis</taxon>
        <taxon>Mucoromycota</taxon>
        <taxon>Mucoromycotina</taxon>
        <taxon>Umbelopsidomycetes</taxon>
        <taxon>Umbelopsidales</taxon>
        <taxon>Umbelopsidaceae</taxon>
        <taxon>Umbelopsis</taxon>
    </lineage>
</organism>
<dbReference type="EMBL" id="JAEPRA010000010">
    <property type="protein sequence ID" value="KAG2179658.1"/>
    <property type="molecule type" value="Genomic_DNA"/>
</dbReference>
<name>A0A8H7PT18_9FUNG</name>
<accession>A0A8H7PT18</accession>
<dbReference type="GO" id="GO:0031625">
    <property type="term" value="F:ubiquitin protein ligase binding"/>
    <property type="evidence" value="ECO:0007669"/>
    <property type="project" value="TreeGrafter"/>
</dbReference>
<keyword evidence="3" id="KW-1185">Reference proteome</keyword>